<dbReference type="EMBL" id="QTKX01000001">
    <property type="protein sequence ID" value="MBS8263622.1"/>
    <property type="molecule type" value="Genomic_DNA"/>
</dbReference>
<feature type="domain" description="DUF4253" evidence="1">
    <location>
        <begin position="96"/>
        <end position="201"/>
    </location>
</feature>
<proteinExistence type="predicted"/>
<name>A0A944CIY7_9BACI</name>
<dbReference type="RefSeq" id="WP_213367174.1">
    <property type="nucleotide sequence ID" value="NZ_QTKX01000001.1"/>
</dbReference>
<sequence>MNWKRLISFGRNKENEFKMDQSGISQEVLTIVKGNTNGRLLPFYKKDMYTEKSAEVAGICVEVKPEEADQLVLTLREELEPVNYLAFICDSDREKIGIIPGSEQFDILKLQQTNGDNYDISNERVISKLKEWNRSYPFIIIGADYDWVEANFEVFPEGDDLKEFVKKIYKFCPDIVEQGSGSINGLIEEMRETRKLYLWWD</sequence>
<evidence type="ECO:0000259" key="1">
    <source>
        <dbReference type="Pfam" id="PF14062"/>
    </source>
</evidence>
<gene>
    <name evidence="2" type="ORF">DYI25_04085</name>
</gene>
<protein>
    <submittedName>
        <fullName evidence="2">DUF4253 domain-containing protein</fullName>
    </submittedName>
</protein>
<organism evidence="2 3">
    <name type="scientific">Mesobacillus boroniphilus</name>
    <dbReference type="NCBI Taxonomy" id="308892"/>
    <lineage>
        <taxon>Bacteria</taxon>
        <taxon>Bacillati</taxon>
        <taxon>Bacillota</taxon>
        <taxon>Bacilli</taxon>
        <taxon>Bacillales</taxon>
        <taxon>Bacillaceae</taxon>
        <taxon>Mesobacillus</taxon>
    </lineage>
</organism>
<dbReference type="Proteomes" id="UP000761411">
    <property type="component" value="Unassembled WGS sequence"/>
</dbReference>
<keyword evidence="3" id="KW-1185">Reference proteome</keyword>
<dbReference type="Pfam" id="PF14062">
    <property type="entry name" value="DUF4253"/>
    <property type="match status" value="1"/>
</dbReference>
<evidence type="ECO:0000313" key="3">
    <source>
        <dbReference type="Proteomes" id="UP000761411"/>
    </source>
</evidence>
<evidence type="ECO:0000313" key="2">
    <source>
        <dbReference type="EMBL" id="MBS8263622.1"/>
    </source>
</evidence>
<dbReference type="InterPro" id="IPR025349">
    <property type="entry name" value="DUF4253"/>
</dbReference>
<dbReference type="AlphaFoldDB" id="A0A944CIY7"/>
<comment type="caution">
    <text evidence="2">The sequence shown here is derived from an EMBL/GenBank/DDBJ whole genome shotgun (WGS) entry which is preliminary data.</text>
</comment>
<reference evidence="2 3" key="1">
    <citation type="journal article" date="2021" name="Microorganisms">
        <title>Bacterial Dimethylsulfoniopropionate Biosynthesis in the East China Sea.</title>
        <authorList>
            <person name="Liu J."/>
            <person name="Zhang Y."/>
            <person name="Liu J."/>
            <person name="Zhong H."/>
            <person name="Williams B.T."/>
            <person name="Zheng Y."/>
            <person name="Curson A.R.J."/>
            <person name="Sun C."/>
            <person name="Sun H."/>
            <person name="Song D."/>
            <person name="Wagner Mackenzie B."/>
            <person name="Bermejo Martinez A."/>
            <person name="Todd J.D."/>
            <person name="Zhang X.H."/>
        </authorList>
    </citation>
    <scope>NUCLEOTIDE SEQUENCE [LARGE SCALE GENOMIC DNA]</scope>
    <source>
        <strain evidence="2 3">ESS08</strain>
    </source>
</reference>
<accession>A0A944CIY7</accession>